<dbReference type="AlphaFoldDB" id="A0A0S4TCP2"/>
<dbReference type="VEuPathDB" id="CryptoDB:GY17_00002646"/>
<sequence length="456" mass="52668">MKEDSNHGLLLDVPFTSPICTINSIDNRILVGTWDGYFYQICLNKKDDVVTVQIEPSYPIRYISALKDSNCEVDPHTGAQKSYELILGGTYRTKVRMKNRINSPITPLEELEISSDSHYQIIETRSSLEPFDSHTKGIEFGNKYHKAPLFLFSSTINSYFGFNSEKGEIEILIGNFNLPDREFVILDYDFLNNHLLIVERSPERLDYYALCSLQILELPNSQNYLQEEVDSSNITNLAEIPPKYILNFPIKNPLFITSNIKSDLTLSSSAEYNNFKDSAHVYKYLYSTMFSISDFKKRPLNIFKSMYNLCDAKFWGFNSFIFLVSNHTIIAIDVFFSKDNEFVTNTNTKCKFCIKSPDRNITSISTTNYNYLVALTEKNRIFLSNRNGEIVYSISNITPNKSNFRWVWPAHVFVTHTGTIIFSTTKGLYYIHCDLLDKRKTQFTKNQSFIIDLPNN</sequence>
<reference evidence="2 3" key="3">
    <citation type="submission" date="2017-10" db="EMBL/GenBank/DDBJ databases">
        <title>Consistent, comparative and evidence-based genome annotation and re-annotation for the closely-related species, Cryptosporidium parvum, C. hominis and C. tyzzeri.</title>
        <authorList>
            <person name="Baptista R.P."/>
            <person name="Li Y."/>
            <person name="Sateriale A."/>
            <person name="Striepen B."/>
            <person name="Kissinger J.C."/>
        </authorList>
    </citation>
    <scope>NUCLEOTIDE SEQUENCE [LARGE SCALE GENOMIC DNA]</scope>
    <source>
        <strain evidence="2">30976</strain>
    </source>
</reference>
<dbReference type="Proteomes" id="UP000199752">
    <property type="component" value="Chromosome 3"/>
</dbReference>
<evidence type="ECO:0000313" key="3">
    <source>
        <dbReference type="Proteomes" id="UP001429100"/>
    </source>
</evidence>
<evidence type="ECO:0000313" key="1">
    <source>
        <dbReference type="EMBL" id="CUV04977.1"/>
    </source>
</evidence>
<reference evidence="2 3" key="1">
    <citation type="submission" date="2014-11" db="EMBL/GenBank/DDBJ databases">
        <title>Comparative genomic analysis of Cryptosporidium hominis reveals occurrence of genetic recombination in virulent subtypes.</title>
        <authorList>
            <person name="Guo Y."/>
            <person name="Tang K."/>
            <person name="Frace M."/>
            <person name="Li N."/>
            <person name="Roellig D.M."/>
            <person name="Sammons S."/>
            <person name="Knipe K."/>
            <person name="Rowe L."/>
            <person name="Feng Y."/>
            <person name="Xiao L."/>
        </authorList>
    </citation>
    <scope>NUCLEOTIDE SEQUENCE [LARGE SCALE GENOMIC DNA]</scope>
    <source>
        <strain evidence="2">30976</strain>
    </source>
</reference>
<dbReference type="VEuPathDB" id="CryptoDB:ChTU502y2012_389g0045"/>
<organism evidence="1">
    <name type="scientific">Cryptosporidium hominis</name>
    <dbReference type="NCBI Taxonomy" id="237895"/>
    <lineage>
        <taxon>Eukaryota</taxon>
        <taxon>Sar</taxon>
        <taxon>Alveolata</taxon>
        <taxon>Apicomplexa</taxon>
        <taxon>Conoidasida</taxon>
        <taxon>Coccidia</taxon>
        <taxon>Eucoccidiorida</taxon>
        <taxon>Eimeriorina</taxon>
        <taxon>Cryptosporidiidae</taxon>
        <taxon>Cryptosporidium</taxon>
    </lineage>
</organism>
<reference evidence="1" key="2">
    <citation type="submission" date="2015-08" db="EMBL/GenBank/DDBJ databases">
        <authorList>
            <person name="Babu N.S."/>
            <person name="Beckwith C.J."/>
            <person name="Beseler K.G."/>
            <person name="Brison A."/>
            <person name="Carone J.V."/>
            <person name="Caskin T.P."/>
            <person name="Diamond M."/>
            <person name="Durham M.E."/>
            <person name="Foxe J.M."/>
            <person name="Go M."/>
            <person name="Henderson B.A."/>
            <person name="Jones I.B."/>
            <person name="McGettigan J.A."/>
            <person name="Micheletti S.J."/>
            <person name="Nasrallah M.E."/>
            <person name="Ortiz D."/>
            <person name="Piller C.R."/>
            <person name="Privatt S.R."/>
            <person name="Schneider S.L."/>
            <person name="Sharp S."/>
            <person name="Smith T.C."/>
            <person name="Stanton J.D."/>
            <person name="Ullery H.E."/>
            <person name="Wilson R.J."/>
            <person name="Serrano M.G."/>
            <person name="Buck G."/>
            <person name="Lee V."/>
            <person name="Wang Y."/>
            <person name="Carvalho R."/>
            <person name="Voegtly L."/>
            <person name="Shi R."/>
            <person name="Duckworth R."/>
            <person name="Johnson A."/>
            <person name="Loviza R."/>
            <person name="Walstead R."/>
            <person name="Shah Z."/>
            <person name="Kiflezghi M."/>
            <person name="Wade K."/>
            <person name="Ball S.L."/>
            <person name="Bradley K.W."/>
            <person name="Asai D.J."/>
            <person name="Bowman C.A."/>
            <person name="Russell D.A."/>
            <person name="Pope W.H."/>
            <person name="Jacobs-Sera D."/>
            <person name="Hendrix R.W."/>
            <person name="Hatfull G.F."/>
        </authorList>
    </citation>
    <scope>NUCLEOTIDE SEQUENCE [LARGE SCALE GENOMIC DNA]</scope>
</reference>
<accession>A0A0S4TCP2</accession>
<gene>
    <name evidence="1" type="ORF">CHUDEA3_1240</name>
    <name evidence="2" type="ORF">GY17_00002646</name>
</gene>
<keyword evidence="3" id="KW-1185">Reference proteome</keyword>
<dbReference type="OrthoDB" id="342342at2759"/>
<dbReference type="EMBL" id="JTAI01000028">
    <property type="protein sequence ID" value="PPS92793.1"/>
    <property type="molecule type" value="Genomic_DNA"/>
</dbReference>
<dbReference type="VEuPathDB" id="CryptoDB:Chro.30156"/>
<protein>
    <submittedName>
        <fullName evidence="2">WD40 repeat containing protein</fullName>
    </submittedName>
</protein>
<proteinExistence type="predicted"/>
<dbReference type="VEuPathDB" id="CryptoDB:CHUDEA3_1240"/>
<evidence type="ECO:0000313" key="2">
    <source>
        <dbReference type="EMBL" id="PPS92793.1"/>
    </source>
</evidence>
<name>A0A0S4TCP2_CRYHO</name>
<dbReference type="Proteomes" id="UP001429100">
    <property type="component" value="Unassembled WGS sequence"/>
</dbReference>
<dbReference type="EMBL" id="LN877949">
    <property type="protein sequence ID" value="CUV04977.1"/>
    <property type="molecule type" value="Genomic_DNA"/>
</dbReference>